<feature type="chain" id="PRO_5046628208" description="Glycine-rich domain-containing protein" evidence="2">
    <location>
        <begin position="45"/>
        <end position="255"/>
    </location>
</feature>
<name>A0ABU0P3D2_STRRH</name>
<dbReference type="InterPro" id="IPR049304">
    <property type="entry name" value="Gly_rich_dom"/>
</dbReference>
<feature type="region of interest" description="Disordered" evidence="1">
    <location>
        <begin position="125"/>
        <end position="173"/>
    </location>
</feature>
<gene>
    <name evidence="4" type="ORF">QF030_007671</name>
</gene>
<dbReference type="Proteomes" id="UP001230654">
    <property type="component" value="Unassembled WGS sequence"/>
</dbReference>
<comment type="caution">
    <text evidence="4">The sequence shown here is derived from an EMBL/GenBank/DDBJ whole genome shotgun (WGS) entry which is preliminary data.</text>
</comment>
<sequence>MITIPGARRRFGPRSTCRTRVGIVGLMAMAGVLQSFATAAPAHALETRTYSTPGSYTITLPSDVTYVAVSLTGGGGGIGSGPAFGDGTVQPGGGGGGGGANSSCVLTVKPGDGITITVAAGGAGGAASGLDRDGAPGGNSAVTVNNTAGGSAAQSGAGGHHSGNAFPGTQGAGGDRGMSWCVGSFSNLYTGQAGAAANADTRAGGTGGAPGAVPPSSCGAGAGSGGAGGSGSANGLAHQHTESLPGANGCVVLTY</sequence>
<keyword evidence="5" id="KW-1185">Reference proteome</keyword>
<evidence type="ECO:0000256" key="1">
    <source>
        <dbReference type="SAM" id="MobiDB-lite"/>
    </source>
</evidence>
<dbReference type="EMBL" id="JAUSWV010000002">
    <property type="protein sequence ID" value="MDQ0585493.1"/>
    <property type="molecule type" value="Genomic_DNA"/>
</dbReference>
<evidence type="ECO:0000259" key="3">
    <source>
        <dbReference type="Pfam" id="PF21722"/>
    </source>
</evidence>
<evidence type="ECO:0000313" key="4">
    <source>
        <dbReference type="EMBL" id="MDQ0585493.1"/>
    </source>
</evidence>
<keyword evidence="2" id="KW-0732">Signal</keyword>
<feature type="signal peptide" evidence="2">
    <location>
        <begin position="1"/>
        <end position="44"/>
    </location>
</feature>
<evidence type="ECO:0000256" key="2">
    <source>
        <dbReference type="SAM" id="SignalP"/>
    </source>
</evidence>
<dbReference type="Pfam" id="PF21722">
    <property type="entry name" value="Gly_rich_2"/>
    <property type="match status" value="1"/>
</dbReference>
<feature type="compositionally biased region" description="Gly residues" evidence="1">
    <location>
        <begin position="220"/>
        <end position="232"/>
    </location>
</feature>
<reference evidence="4 5" key="1">
    <citation type="submission" date="2023-07" db="EMBL/GenBank/DDBJ databases">
        <title>Comparative genomics of wheat-associated soil bacteria to identify genetic determinants of phenazine resistance.</title>
        <authorList>
            <person name="Mouncey N."/>
        </authorList>
    </citation>
    <scope>NUCLEOTIDE SEQUENCE [LARGE SCALE GENOMIC DNA]</scope>
    <source>
        <strain evidence="4 5">B2I6</strain>
    </source>
</reference>
<feature type="region of interest" description="Disordered" evidence="1">
    <location>
        <begin position="220"/>
        <end position="241"/>
    </location>
</feature>
<dbReference type="RefSeq" id="WP_307167865.1">
    <property type="nucleotide sequence ID" value="NZ_JAUSWV010000002.1"/>
</dbReference>
<evidence type="ECO:0000313" key="5">
    <source>
        <dbReference type="Proteomes" id="UP001230654"/>
    </source>
</evidence>
<feature type="domain" description="Glycine-rich" evidence="3">
    <location>
        <begin position="52"/>
        <end position="255"/>
    </location>
</feature>
<protein>
    <recommendedName>
        <fullName evidence="3">Glycine-rich domain-containing protein</fullName>
    </recommendedName>
</protein>
<proteinExistence type="predicted"/>
<accession>A0ABU0P3D2</accession>
<organism evidence="4 5">
    <name type="scientific">Streptomyces rishiriensis</name>
    <dbReference type="NCBI Taxonomy" id="68264"/>
    <lineage>
        <taxon>Bacteria</taxon>
        <taxon>Bacillati</taxon>
        <taxon>Actinomycetota</taxon>
        <taxon>Actinomycetes</taxon>
        <taxon>Kitasatosporales</taxon>
        <taxon>Streptomycetaceae</taxon>
        <taxon>Streptomyces</taxon>
    </lineage>
</organism>